<protein>
    <recommendedName>
        <fullName evidence="9">Arginine-ornithine antiporter</fullName>
    </recommendedName>
</protein>
<dbReference type="InterPro" id="IPR004754">
    <property type="entry name" value="Amino_acid_antiprt"/>
</dbReference>
<dbReference type="STRING" id="1486859.SAMN05444273_10668"/>
<keyword evidence="7 10" id="KW-1133">Transmembrane helix</keyword>
<dbReference type="OrthoDB" id="3185104at2"/>
<evidence type="ECO:0000256" key="4">
    <source>
        <dbReference type="ARBA" id="ARBA00022475"/>
    </source>
</evidence>
<dbReference type="GO" id="GO:0043858">
    <property type="term" value="F:arginine:ornithine antiporter activity"/>
    <property type="evidence" value="ECO:0007669"/>
    <property type="project" value="UniProtKB-UniRule"/>
</dbReference>
<comment type="subcellular location">
    <subcellularLocation>
        <location evidence="1">Cell membrane</location>
        <topology evidence="1">Multi-pass membrane protein</topology>
    </subcellularLocation>
</comment>
<organism evidence="11 12">
    <name type="scientific">Litoreibacter ascidiaceicola</name>
    <dbReference type="NCBI Taxonomy" id="1486859"/>
    <lineage>
        <taxon>Bacteria</taxon>
        <taxon>Pseudomonadati</taxon>
        <taxon>Pseudomonadota</taxon>
        <taxon>Alphaproteobacteria</taxon>
        <taxon>Rhodobacterales</taxon>
        <taxon>Roseobacteraceae</taxon>
        <taxon>Litoreibacter</taxon>
    </lineage>
</organism>
<dbReference type="GO" id="GO:0006527">
    <property type="term" value="P:L-arginine catabolic process"/>
    <property type="evidence" value="ECO:0007669"/>
    <property type="project" value="UniProtKB-UniRule"/>
</dbReference>
<evidence type="ECO:0000256" key="9">
    <source>
        <dbReference type="NCBIfam" id="TIGR03810"/>
    </source>
</evidence>
<sequence length="489" mass="51690">MSTDLTAKDDLSTQTKSGTLGLLPLTALVVGSMIGGGVFSLPQNMARGASAGAITIGWLITGVGMLALAFVYKNLSTRKPALDAGPYSYARAGFGNFVGFNSAWGYWISAWIGNVSYVVLIFGALSYFYAPFGEEGNTWQAIVGASICVWLVHALVLMGVRQAAIINTITTVAKLAPIFLFIVLAVVGFNMPTFELDFWGTESLSLGSITTQVQSTMLVTLWVFIGIEGASVGSGRARKRSDIGKATILGFVTVLLLYLLVSLLSLGVMSQPDLAALPAAASMAYVLESVVGPWGSVLVRFGLVISVAGAFLSWTLLAAEIAFRAAKEGMLPEAFGKENENGSPSGSLWITNICVQVVLIVTLYANSTYLALFYIASTAILVPYVFSGAYALKLAMTGESYDLQESRGRDMAIGALAMVYGAWLVYAAGPTYLLMCAIIYAVGIPVYVRARKSEDEKMFSPVEILIAIGLVGAAIVAAYLMLTGAISAL</sequence>
<gene>
    <name evidence="11" type="ORF">SAMN05444273_10668</name>
</gene>
<keyword evidence="3" id="KW-0813">Transport</keyword>
<dbReference type="NCBIfam" id="TIGR00905">
    <property type="entry name" value="2A0302"/>
    <property type="match status" value="1"/>
</dbReference>
<dbReference type="GO" id="GO:0005886">
    <property type="term" value="C:plasma membrane"/>
    <property type="evidence" value="ECO:0007669"/>
    <property type="project" value="UniProtKB-SubCell"/>
</dbReference>
<feature type="transmembrane region" description="Helical" evidence="10">
    <location>
        <begin position="462"/>
        <end position="482"/>
    </location>
</feature>
<comment type="similarity">
    <text evidence="2">Belongs to the amino acid-polyamine-organocation (APC) superfamily. Basic amino acid/polyamine antiporter (APA) (TC 2.A.3.2) family.</text>
</comment>
<evidence type="ECO:0000256" key="10">
    <source>
        <dbReference type="SAM" id="Phobius"/>
    </source>
</evidence>
<keyword evidence="4" id="KW-1003">Cell membrane</keyword>
<dbReference type="Gene3D" id="1.20.1740.10">
    <property type="entry name" value="Amino acid/polyamine transporter I"/>
    <property type="match status" value="1"/>
</dbReference>
<feature type="transmembrane region" description="Helical" evidence="10">
    <location>
        <begin position="203"/>
        <end position="225"/>
    </location>
</feature>
<accession>A0A1M5BP39</accession>
<evidence type="ECO:0000256" key="1">
    <source>
        <dbReference type="ARBA" id="ARBA00004651"/>
    </source>
</evidence>
<name>A0A1M5BP39_9RHOB</name>
<evidence type="ECO:0000256" key="5">
    <source>
        <dbReference type="ARBA" id="ARBA00022692"/>
    </source>
</evidence>
<dbReference type="RefSeq" id="WP_073144563.1">
    <property type="nucleotide sequence ID" value="NZ_FQUV01000006.1"/>
</dbReference>
<dbReference type="InterPro" id="IPR022461">
    <property type="entry name" value="Arg/Orn_antiprt_ArcD"/>
</dbReference>
<feature type="transmembrane region" description="Helical" evidence="10">
    <location>
        <begin position="347"/>
        <end position="365"/>
    </location>
</feature>
<keyword evidence="5 10" id="KW-0812">Transmembrane</keyword>
<evidence type="ECO:0000256" key="8">
    <source>
        <dbReference type="ARBA" id="ARBA00023136"/>
    </source>
</evidence>
<proteinExistence type="inferred from homology"/>
<keyword evidence="12" id="KW-1185">Reference proteome</keyword>
<feature type="transmembrane region" description="Helical" evidence="10">
    <location>
        <begin position="141"/>
        <end position="160"/>
    </location>
</feature>
<feature type="transmembrane region" description="Helical" evidence="10">
    <location>
        <begin position="301"/>
        <end position="326"/>
    </location>
</feature>
<reference evidence="12" key="1">
    <citation type="submission" date="2016-11" db="EMBL/GenBank/DDBJ databases">
        <authorList>
            <person name="Varghese N."/>
            <person name="Submissions S."/>
        </authorList>
    </citation>
    <scope>NUCLEOTIDE SEQUENCE [LARGE SCALE GENOMIC DNA]</scope>
    <source>
        <strain evidence="12">DSM 100566</strain>
    </source>
</reference>
<dbReference type="InterPro" id="IPR002293">
    <property type="entry name" value="AA/rel_permease1"/>
</dbReference>
<dbReference type="PANTHER" id="PTHR42770:SF4">
    <property type="entry name" value="ARGININE_ORNITHINE ANTIPORTER-RELATED"/>
    <property type="match status" value="1"/>
</dbReference>
<dbReference type="GO" id="GO:1903826">
    <property type="term" value="P:L-arginine transmembrane transport"/>
    <property type="evidence" value="ECO:0007669"/>
    <property type="project" value="InterPro"/>
</dbReference>
<feature type="transmembrane region" description="Helical" evidence="10">
    <location>
        <begin position="20"/>
        <end position="39"/>
    </location>
</feature>
<evidence type="ECO:0000256" key="2">
    <source>
        <dbReference type="ARBA" id="ARBA00008220"/>
    </source>
</evidence>
<dbReference type="InterPro" id="IPR050367">
    <property type="entry name" value="APC_superfamily"/>
</dbReference>
<evidence type="ECO:0000256" key="3">
    <source>
        <dbReference type="ARBA" id="ARBA00022448"/>
    </source>
</evidence>
<evidence type="ECO:0000313" key="12">
    <source>
        <dbReference type="Proteomes" id="UP000184144"/>
    </source>
</evidence>
<dbReference type="AlphaFoldDB" id="A0A1M5BP39"/>
<feature type="transmembrane region" description="Helical" evidence="10">
    <location>
        <begin position="172"/>
        <end position="191"/>
    </location>
</feature>
<evidence type="ECO:0000256" key="6">
    <source>
        <dbReference type="ARBA" id="ARBA00022970"/>
    </source>
</evidence>
<dbReference type="Pfam" id="PF13520">
    <property type="entry name" value="AA_permease_2"/>
    <property type="match status" value="1"/>
</dbReference>
<dbReference type="PIRSF" id="PIRSF006060">
    <property type="entry name" value="AA_transporter"/>
    <property type="match status" value="1"/>
</dbReference>
<feature type="transmembrane region" description="Helical" evidence="10">
    <location>
        <begin position="371"/>
        <end position="396"/>
    </location>
</feature>
<evidence type="ECO:0000313" key="11">
    <source>
        <dbReference type="EMBL" id="SHF44155.1"/>
    </source>
</evidence>
<feature type="transmembrane region" description="Helical" evidence="10">
    <location>
        <begin position="432"/>
        <end position="450"/>
    </location>
</feature>
<feature type="transmembrane region" description="Helical" evidence="10">
    <location>
        <begin position="246"/>
        <end position="268"/>
    </location>
</feature>
<evidence type="ECO:0000256" key="7">
    <source>
        <dbReference type="ARBA" id="ARBA00022989"/>
    </source>
</evidence>
<feature type="transmembrane region" description="Helical" evidence="10">
    <location>
        <begin position="104"/>
        <end position="129"/>
    </location>
</feature>
<dbReference type="EMBL" id="FQUV01000006">
    <property type="protein sequence ID" value="SHF44155.1"/>
    <property type="molecule type" value="Genomic_DNA"/>
</dbReference>
<dbReference type="PANTHER" id="PTHR42770">
    <property type="entry name" value="AMINO ACID TRANSPORTER-RELATED"/>
    <property type="match status" value="1"/>
</dbReference>
<keyword evidence="8 10" id="KW-0472">Membrane</keyword>
<keyword evidence="6" id="KW-0029">Amino-acid transport</keyword>
<dbReference type="Proteomes" id="UP000184144">
    <property type="component" value="Unassembled WGS sequence"/>
</dbReference>
<feature type="transmembrane region" description="Helical" evidence="10">
    <location>
        <begin position="51"/>
        <end position="72"/>
    </location>
</feature>
<dbReference type="NCBIfam" id="TIGR03810">
    <property type="entry name" value="arg_ornith_anti"/>
    <property type="match status" value="1"/>
</dbReference>